<reference evidence="4" key="1">
    <citation type="journal article" date="2014" name="Proc. Natl. Acad. Sci. U.S.A.">
        <title>Extensive sampling of basidiomycete genomes demonstrates inadequacy of the white-rot/brown-rot paradigm for wood decay fungi.</title>
        <authorList>
            <person name="Riley R."/>
            <person name="Salamov A.A."/>
            <person name="Brown D.W."/>
            <person name="Nagy L.G."/>
            <person name="Floudas D."/>
            <person name="Held B.W."/>
            <person name="Levasseur A."/>
            <person name="Lombard V."/>
            <person name="Morin E."/>
            <person name="Otillar R."/>
            <person name="Lindquist E.A."/>
            <person name="Sun H."/>
            <person name="LaButti K.M."/>
            <person name="Schmutz J."/>
            <person name="Jabbour D."/>
            <person name="Luo H."/>
            <person name="Baker S.E."/>
            <person name="Pisabarro A.G."/>
            <person name="Walton J.D."/>
            <person name="Blanchette R.A."/>
            <person name="Henrissat B."/>
            <person name="Martin F."/>
            <person name="Cullen D."/>
            <person name="Hibbett D.S."/>
            <person name="Grigoriev I.V."/>
        </authorList>
    </citation>
    <scope>NUCLEOTIDE SEQUENCE [LARGE SCALE GENOMIC DNA]</scope>
    <source>
        <strain evidence="4">PC15</strain>
    </source>
</reference>
<gene>
    <name evidence="3" type="ORF">PLEOSDRAFT_1102658</name>
</gene>
<sequence>MDSRSNASSHGERRVMPKQQLALDNRLPPIANTSVQVARPRLPSIHQLPLQSHGRLQNVSNVPHAAVPLHAVLDTAFKRSTERMQAELVQFRSICSRALHKEQQDKETLRQQCMTLMRERDVAREKVRTLMGQKGGDMLLDIDPHSPVSPGAVLPISPTSIQSDAQGNDVMYSYPPPTEATPSDRKRKSGIRSASADPILYAPTHEGDRELPASPLNPQSAHDNAYQKRRRTSESPSPPRFDPVQVTVSHVDLMYMPANGRLVCRACILRNQKEHTKPSSDPSRTLLVPKSFSPKASWDELKRHCVDEHPSECADLASLGPNDVLELRRRLSAPIPPL</sequence>
<evidence type="ECO:0000256" key="1">
    <source>
        <dbReference type="SAM" id="Coils"/>
    </source>
</evidence>
<feature type="coiled-coil region" evidence="1">
    <location>
        <begin position="99"/>
        <end position="126"/>
    </location>
</feature>
<evidence type="ECO:0000313" key="3">
    <source>
        <dbReference type="EMBL" id="KDQ28616.1"/>
    </source>
</evidence>
<keyword evidence="1" id="KW-0175">Coiled coil</keyword>
<dbReference type="AlphaFoldDB" id="A0A067NYB6"/>
<accession>A0A067NYB6</accession>
<proteinExistence type="predicted"/>
<dbReference type="InParanoid" id="A0A067NYB6"/>
<dbReference type="EMBL" id="KL198007">
    <property type="protein sequence ID" value="KDQ28616.1"/>
    <property type="molecule type" value="Genomic_DNA"/>
</dbReference>
<evidence type="ECO:0000313" key="4">
    <source>
        <dbReference type="Proteomes" id="UP000027073"/>
    </source>
</evidence>
<organism evidence="3 4">
    <name type="scientific">Pleurotus ostreatus (strain PC15)</name>
    <name type="common">Oyster mushroom</name>
    <dbReference type="NCBI Taxonomy" id="1137138"/>
    <lineage>
        <taxon>Eukaryota</taxon>
        <taxon>Fungi</taxon>
        <taxon>Dikarya</taxon>
        <taxon>Basidiomycota</taxon>
        <taxon>Agaricomycotina</taxon>
        <taxon>Agaricomycetes</taxon>
        <taxon>Agaricomycetidae</taxon>
        <taxon>Agaricales</taxon>
        <taxon>Pleurotineae</taxon>
        <taxon>Pleurotaceae</taxon>
        <taxon>Pleurotus</taxon>
    </lineage>
</organism>
<feature type="compositionally biased region" description="Polar residues" evidence="2">
    <location>
        <begin position="157"/>
        <end position="166"/>
    </location>
</feature>
<dbReference type="OrthoDB" id="3066809at2759"/>
<name>A0A067NYB6_PLEO1</name>
<dbReference type="Proteomes" id="UP000027073">
    <property type="component" value="Unassembled WGS sequence"/>
</dbReference>
<feature type="region of interest" description="Disordered" evidence="2">
    <location>
        <begin position="1"/>
        <end position="25"/>
    </location>
</feature>
<dbReference type="VEuPathDB" id="FungiDB:PLEOSDRAFT_1102658"/>
<dbReference type="HOGENOM" id="CLU_715827_0_0_1"/>
<evidence type="ECO:0000256" key="2">
    <source>
        <dbReference type="SAM" id="MobiDB-lite"/>
    </source>
</evidence>
<protein>
    <submittedName>
        <fullName evidence="3">Uncharacterized protein</fullName>
    </submittedName>
</protein>
<feature type="region of interest" description="Disordered" evidence="2">
    <location>
        <begin position="136"/>
        <end position="243"/>
    </location>
</feature>